<name>A0A7Y0EHR5_9CLOT</name>
<evidence type="ECO:0000259" key="2">
    <source>
        <dbReference type="Pfam" id="PF13439"/>
    </source>
</evidence>
<dbReference type="AlphaFoldDB" id="A0A7Y0EHR5"/>
<proteinExistence type="predicted"/>
<sequence>MSKMILYIVSTLGSSELTNQLYNILSNINRKEFRPKIITLSREPEDSMYEDFERLRISIYPLDLSKIQLWLKGKRILCKICGELQPDIIHTIGYNADKLAVKCLSKFKHCNTIHNFPYEEYTMLYDKIMTNNYIKYLSRTTYPIACSCDIQKKLKECHNINVYNIPNGVDEIYFSPVNKLEVSRRREKLGLDVKKRIFIFVGSMCKCKDPLTTINAFRKANISHSATLVLLGDGPLLKKCKKYNSESIVVKGKVSNVREFLKCADVFVSSSKSQGPSISVLEAINCGLPVILSDNEFHREILSKNAMIGDKFNTGNINELKECFRYYTRCNLEYKSKKARIVGETFYGSKVMCSAYESMYMQIMR</sequence>
<keyword evidence="3" id="KW-0808">Transferase</keyword>
<dbReference type="Gene3D" id="3.40.50.2000">
    <property type="entry name" value="Glycogen Phosphorylase B"/>
    <property type="match status" value="2"/>
</dbReference>
<reference evidence="3 4" key="1">
    <citation type="submission" date="2020-06" db="EMBL/GenBank/DDBJ databases">
        <title>Complete Genome Sequence of Clostridium muelleri sp. nov. P21T, an Acid-Alcohol Producing Acetogen Isolated from Old Hay.</title>
        <authorList>
            <person name="Duncan K.E."/>
            <person name="Tanner R.S."/>
        </authorList>
    </citation>
    <scope>NUCLEOTIDE SEQUENCE [LARGE SCALE GENOMIC DNA]</scope>
    <source>
        <strain evidence="3 4">P21</strain>
    </source>
</reference>
<comment type="caution">
    <text evidence="3">The sequence shown here is derived from an EMBL/GenBank/DDBJ whole genome shotgun (WGS) entry which is preliminary data.</text>
</comment>
<gene>
    <name evidence="3" type="ORF">HBE96_13645</name>
</gene>
<evidence type="ECO:0000313" key="4">
    <source>
        <dbReference type="Proteomes" id="UP000537131"/>
    </source>
</evidence>
<organism evidence="3 4">
    <name type="scientific">Clostridium muellerianum</name>
    <dbReference type="NCBI Taxonomy" id="2716538"/>
    <lineage>
        <taxon>Bacteria</taxon>
        <taxon>Bacillati</taxon>
        <taxon>Bacillota</taxon>
        <taxon>Clostridia</taxon>
        <taxon>Eubacteriales</taxon>
        <taxon>Clostridiaceae</taxon>
        <taxon>Clostridium</taxon>
    </lineage>
</organism>
<dbReference type="InterPro" id="IPR028098">
    <property type="entry name" value="Glyco_trans_4-like_N"/>
</dbReference>
<evidence type="ECO:0000259" key="1">
    <source>
        <dbReference type="Pfam" id="PF00534"/>
    </source>
</evidence>
<dbReference type="PANTHER" id="PTHR45947">
    <property type="entry name" value="SULFOQUINOVOSYL TRANSFERASE SQD2"/>
    <property type="match status" value="1"/>
</dbReference>
<dbReference type="InterPro" id="IPR050194">
    <property type="entry name" value="Glycosyltransferase_grp1"/>
</dbReference>
<dbReference type="PANTHER" id="PTHR45947:SF3">
    <property type="entry name" value="SULFOQUINOVOSYL TRANSFERASE SQD2"/>
    <property type="match status" value="1"/>
</dbReference>
<feature type="domain" description="Glycosyltransferase subfamily 4-like N-terminal" evidence="2">
    <location>
        <begin position="20"/>
        <end position="170"/>
    </location>
</feature>
<dbReference type="InterPro" id="IPR001296">
    <property type="entry name" value="Glyco_trans_1"/>
</dbReference>
<dbReference type="GO" id="GO:0016757">
    <property type="term" value="F:glycosyltransferase activity"/>
    <property type="evidence" value="ECO:0007669"/>
    <property type="project" value="InterPro"/>
</dbReference>
<protein>
    <submittedName>
        <fullName evidence="3">Glycosyltransferase</fullName>
    </submittedName>
</protein>
<dbReference type="SUPFAM" id="SSF53756">
    <property type="entry name" value="UDP-Glycosyltransferase/glycogen phosphorylase"/>
    <property type="match status" value="1"/>
</dbReference>
<dbReference type="RefSeq" id="WP_169298286.1">
    <property type="nucleotide sequence ID" value="NZ_JABBNI010000025.1"/>
</dbReference>
<dbReference type="Proteomes" id="UP000537131">
    <property type="component" value="Unassembled WGS sequence"/>
</dbReference>
<keyword evidence="4" id="KW-1185">Reference proteome</keyword>
<dbReference type="Pfam" id="PF13439">
    <property type="entry name" value="Glyco_transf_4"/>
    <property type="match status" value="1"/>
</dbReference>
<feature type="domain" description="Glycosyl transferase family 1" evidence="1">
    <location>
        <begin position="185"/>
        <end position="322"/>
    </location>
</feature>
<dbReference type="EMBL" id="JABBNI010000025">
    <property type="protein sequence ID" value="NMM63698.1"/>
    <property type="molecule type" value="Genomic_DNA"/>
</dbReference>
<accession>A0A7Y0EHR5</accession>
<dbReference type="Pfam" id="PF00534">
    <property type="entry name" value="Glycos_transf_1"/>
    <property type="match status" value="1"/>
</dbReference>
<evidence type="ECO:0000313" key="3">
    <source>
        <dbReference type="EMBL" id="NMM63698.1"/>
    </source>
</evidence>